<dbReference type="SUPFAM" id="SSF50346">
    <property type="entry name" value="PRC-barrel domain"/>
    <property type="match status" value="2"/>
</dbReference>
<evidence type="ECO:0000313" key="5">
    <source>
        <dbReference type="Proteomes" id="UP000595512"/>
    </source>
</evidence>
<dbReference type="RefSeq" id="WP_066227325.1">
    <property type="nucleotide sequence ID" value="NZ_CP066701.1"/>
</dbReference>
<keyword evidence="4" id="KW-1185">Reference proteome</keyword>
<dbReference type="Proteomes" id="UP000075666">
    <property type="component" value="Unassembled WGS sequence"/>
</dbReference>
<gene>
    <name evidence="2" type="ORF">B4102_1710</name>
    <name evidence="3" type="ORF">JGZ69_15560</name>
</gene>
<evidence type="ECO:0000313" key="3">
    <source>
        <dbReference type="EMBL" id="QQX24219.1"/>
    </source>
</evidence>
<sequence length="172" mass="19146">MRTLSLLKGIPVYSTEGQKKGEVCDLGISDKGKINCLLIKSKSLFNTLYRLPISKVDNFGQQGIILRKDTKLEKYKAIDEEYTLCHSKPLLKKLAISRSGDQLGLLEDVYFSEEMGTIIGYELTDGFFTDILEGKKVVHTDGPPKVGKDAIIVSINQTQGGETYDEMPELPK</sequence>
<feature type="domain" description="PRC-barrel" evidence="1">
    <location>
        <begin position="96"/>
        <end position="155"/>
    </location>
</feature>
<dbReference type="EMBL" id="CP066701">
    <property type="protein sequence ID" value="QQX24219.1"/>
    <property type="molecule type" value="Genomic_DNA"/>
</dbReference>
<dbReference type="AlphaFoldDB" id="A0A150LF73"/>
<dbReference type="STRING" id="46224.B4102_1710"/>
<dbReference type="PATRIC" id="fig|46224.3.peg.767"/>
<dbReference type="InterPro" id="IPR027275">
    <property type="entry name" value="PRC-brl_dom"/>
</dbReference>
<proteinExistence type="predicted"/>
<evidence type="ECO:0000313" key="2">
    <source>
        <dbReference type="EMBL" id="KYD10924.1"/>
    </source>
</evidence>
<evidence type="ECO:0000259" key="1">
    <source>
        <dbReference type="Pfam" id="PF05239"/>
    </source>
</evidence>
<reference evidence="3 5" key="2">
    <citation type="submission" date="2020-12" db="EMBL/GenBank/DDBJ databases">
        <title>Taxonomic evaluation of the Bacillus sporothermodurans group of bacteria based on whole genome sequences.</title>
        <authorList>
            <person name="Fiedler G."/>
            <person name="Herbstmann A.-D."/>
            <person name="Doll E."/>
            <person name="Wenning M."/>
            <person name="Brinks E."/>
            <person name="Kabisch J."/>
            <person name="Breitenwieser F."/>
            <person name="Lappann M."/>
            <person name="Boehnlein C."/>
            <person name="Franz C."/>
        </authorList>
    </citation>
    <scope>NUCLEOTIDE SEQUENCE [LARGE SCALE GENOMIC DNA]</scope>
    <source>
        <strain evidence="3 5">DSM 10599</strain>
    </source>
</reference>
<dbReference type="EMBL" id="LQYN01000011">
    <property type="protein sequence ID" value="KYD10924.1"/>
    <property type="molecule type" value="Genomic_DNA"/>
</dbReference>
<accession>A0A150LF73</accession>
<dbReference type="Gene3D" id="2.30.30.240">
    <property type="entry name" value="PRC-barrel domain"/>
    <property type="match status" value="2"/>
</dbReference>
<dbReference type="KEGG" id="hspo:JGZ69_15560"/>
<reference evidence="2 4" key="1">
    <citation type="submission" date="2016-01" db="EMBL/GenBank/DDBJ databases">
        <title>Genome Sequences of Twelve Sporeforming Bacillus Species Isolated from Foods.</title>
        <authorList>
            <person name="Berendsen E.M."/>
            <person name="Wells-Bennik M.H."/>
            <person name="Krawcyk A.O."/>
            <person name="De Jong A."/>
            <person name="Holsappel S."/>
            <person name="Eijlander R.T."/>
            <person name="Kuipers O.P."/>
        </authorList>
    </citation>
    <scope>NUCLEOTIDE SEQUENCE [LARGE SCALE GENOMIC DNA]</scope>
    <source>
        <strain evidence="2 4">B4102</strain>
    </source>
</reference>
<name>A0A150LF73_9BACI</name>
<dbReference type="Pfam" id="PF05239">
    <property type="entry name" value="PRC"/>
    <property type="match status" value="1"/>
</dbReference>
<dbReference type="InterPro" id="IPR011033">
    <property type="entry name" value="PRC_barrel-like_sf"/>
</dbReference>
<organism evidence="2 4">
    <name type="scientific">Heyndrickxia sporothermodurans</name>
    <dbReference type="NCBI Taxonomy" id="46224"/>
    <lineage>
        <taxon>Bacteria</taxon>
        <taxon>Bacillati</taxon>
        <taxon>Bacillota</taxon>
        <taxon>Bacilli</taxon>
        <taxon>Bacillales</taxon>
        <taxon>Bacillaceae</taxon>
        <taxon>Heyndrickxia</taxon>
    </lineage>
</organism>
<evidence type="ECO:0000313" key="4">
    <source>
        <dbReference type="Proteomes" id="UP000075666"/>
    </source>
</evidence>
<dbReference type="GeneID" id="62497337"/>
<dbReference type="Proteomes" id="UP000595512">
    <property type="component" value="Chromosome"/>
</dbReference>
<dbReference type="OrthoDB" id="1707618at2"/>
<protein>
    <submittedName>
        <fullName evidence="3">PRC-barrel domain-containing protein</fullName>
    </submittedName>
</protein>